<comment type="caution">
    <text evidence="2">The sequence shown here is derived from an EMBL/GenBank/DDBJ whole genome shotgun (WGS) entry which is preliminary data.</text>
</comment>
<name>A0ABQ5K8P0_9EUKA</name>
<accession>A0ABQ5K8P0</accession>
<dbReference type="PANTHER" id="PTHR35532:SF5">
    <property type="entry name" value="CARBOHYDRATE-BINDING DOMAIN-CONTAINING PROTEIN"/>
    <property type="match status" value="1"/>
</dbReference>
<dbReference type="SUPFAM" id="SSF54001">
    <property type="entry name" value="Cysteine proteinases"/>
    <property type="match status" value="1"/>
</dbReference>
<protein>
    <submittedName>
        <fullName evidence="2">Transglutaminase domain-containing protein</fullName>
    </submittedName>
</protein>
<sequence length="163" mass="18852">MIANLPPSDRAGLSAKELTENIDYAFLARESTKWGKNVSWSDFLHYVLPHRVSQEKATSWRKLFFNELIPLVAECESMEEAVLAVNRWCFSKTGFKSTQRWDQNPLMTINRGWGRCEEAVILTVCALRSVGIPERQAMVPAWQHSNDNHTWTEVQVDGKWHYI</sequence>
<organism evidence="2 3">
    <name type="scientific">Aduncisulcus paluster</name>
    <dbReference type="NCBI Taxonomy" id="2918883"/>
    <lineage>
        <taxon>Eukaryota</taxon>
        <taxon>Metamonada</taxon>
        <taxon>Carpediemonas-like organisms</taxon>
        <taxon>Aduncisulcus</taxon>
    </lineage>
</organism>
<keyword evidence="3" id="KW-1185">Reference proteome</keyword>
<evidence type="ECO:0000259" key="1">
    <source>
        <dbReference type="Pfam" id="PF01841"/>
    </source>
</evidence>
<dbReference type="Proteomes" id="UP001057375">
    <property type="component" value="Unassembled WGS sequence"/>
</dbReference>
<dbReference type="EMBL" id="BQXS01008031">
    <property type="protein sequence ID" value="GKT28937.1"/>
    <property type="molecule type" value="Genomic_DNA"/>
</dbReference>
<reference evidence="2" key="1">
    <citation type="submission" date="2022-03" db="EMBL/GenBank/DDBJ databases">
        <title>Draft genome sequence of Aduncisulcus paluster, a free-living microaerophilic Fornicata.</title>
        <authorList>
            <person name="Yuyama I."/>
            <person name="Kume K."/>
            <person name="Tamura T."/>
            <person name="Inagaki Y."/>
            <person name="Hashimoto T."/>
        </authorList>
    </citation>
    <scope>NUCLEOTIDE SEQUENCE</scope>
    <source>
        <strain evidence="2">NY0171</strain>
    </source>
</reference>
<dbReference type="InterPro" id="IPR002931">
    <property type="entry name" value="Transglutaminase-like"/>
</dbReference>
<evidence type="ECO:0000313" key="2">
    <source>
        <dbReference type="EMBL" id="GKT28937.1"/>
    </source>
</evidence>
<dbReference type="InterPro" id="IPR038765">
    <property type="entry name" value="Papain-like_cys_pep_sf"/>
</dbReference>
<dbReference type="Pfam" id="PF01841">
    <property type="entry name" value="Transglut_core"/>
    <property type="match status" value="1"/>
</dbReference>
<feature type="domain" description="Transglutaminase-like" evidence="1">
    <location>
        <begin position="72"/>
        <end position="160"/>
    </location>
</feature>
<gene>
    <name evidence="2" type="ORF">ADUPG1_005094</name>
</gene>
<proteinExistence type="predicted"/>
<feature type="non-terminal residue" evidence="2">
    <location>
        <position position="163"/>
    </location>
</feature>
<evidence type="ECO:0000313" key="3">
    <source>
        <dbReference type="Proteomes" id="UP001057375"/>
    </source>
</evidence>
<dbReference type="PANTHER" id="PTHR35532">
    <property type="entry name" value="SIMILAR TO POLYHYDROXYALKANOATE DEPOLYMERASE"/>
    <property type="match status" value="1"/>
</dbReference>
<dbReference type="Gene3D" id="3.10.620.30">
    <property type="match status" value="1"/>
</dbReference>